<evidence type="ECO:0000313" key="3">
    <source>
        <dbReference type="Proteomes" id="UP000199155"/>
    </source>
</evidence>
<organism evidence="2 3">
    <name type="scientific">Streptomyces indicus</name>
    <dbReference type="NCBI Taxonomy" id="417292"/>
    <lineage>
        <taxon>Bacteria</taxon>
        <taxon>Bacillati</taxon>
        <taxon>Actinomycetota</taxon>
        <taxon>Actinomycetes</taxon>
        <taxon>Kitasatosporales</taxon>
        <taxon>Streptomycetaceae</taxon>
        <taxon>Streptomyces</taxon>
    </lineage>
</organism>
<name>A0A1G9DDG3_9ACTN</name>
<gene>
    <name evidence="2" type="ORF">SAMN05421806_109164</name>
</gene>
<proteinExistence type="predicted"/>
<protein>
    <submittedName>
        <fullName evidence="2">Uncharacterized protein</fullName>
    </submittedName>
</protein>
<keyword evidence="3" id="KW-1185">Reference proteome</keyword>
<accession>A0A1G9DDG3</accession>
<feature type="compositionally biased region" description="Low complexity" evidence="1">
    <location>
        <begin position="7"/>
        <end position="21"/>
    </location>
</feature>
<evidence type="ECO:0000256" key="1">
    <source>
        <dbReference type="SAM" id="MobiDB-lite"/>
    </source>
</evidence>
<dbReference type="EMBL" id="FNFF01000009">
    <property type="protein sequence ID" value="SDK61926.1"/>
    <property type="molecule type" value="Genomic_DNA"/>
</dbReference>
<reference evidence="2 3" key="1">
    <citation type="submission" date="2016-10" db="EMBL/GenBank/DDBJ databases">
        <authorList>
            <person name="de Groot N.N."/>
        </authorList>
    </citation>
    <scope>NUCLEOTIDE SEQUENCE [LARGE SCALE GENOMIC DNA]</scope>
    <source>
        <strain evidence="2 3">CGMCC 4.5727</strain>
    </source>
</reference>
<evidence type="ECO:0000313" key="2">
    <source>
        <dbReference type="EMBL" id="SDK61926.1"/>
    </source>
</evidence>
<dbReference type="AlphaFoldDB" id="A0A1G9DDG3"/>
<dbReference type="Proteomes" id="UP000199155">
    <property type="component" value="Unassembled WGS sequence"/>
</dbReference>
<sequence>MMAVGFAAPAMADDAPRAAAPQQEDKLLDTKTVNDSSASLDELKDIVNVDARAWIDSVTKVAKEARGAADDVTDNAVRAANSTDVDAAGKLNQDAKAGALGAMPHLGGLPIG</sequence>
<feature type="region of interest" description="Disordered" evidence="1">
    <location>
        <begin position="1"/>
        <end position="29"/>
    </location>
</feature>